<name>A0A081RYN6_PHOTE</name>
<gene>
    <name evidence="2" type="ORF">MEG1DRAFT_01480</name>
</gene>
<organism evidence="2 3">
    <name type="scientific">Photorhabdus temperata subsp. temperata Meg1</name>
    <dbReference type="NCBI Taxonomy" id="1393735"/>
    <lineage>
        <taxon>Bacteria</taxon>
        <taxon>Pseudomonadati</taxon>
        <taxon>Pseudomonadota</taxon>
        <taxon>Gammaproteobacteria</taxon>
        <taxon>Enterobacterales</taxon>
        <taxon>Morganellaceae</taxon>
        <taxon>Photorhabdus</taxon>
    </lineage>
</organism>
<reference evidence="2 3" key="1">
    <citation type="submission" date="2014-03" db="EMBL/GenBank/DDBJ databases">
        <title>Draft Genome of Photorhabdus temperata Meg1.</title>
        <authorList>
            <person name="Hurst S.G.IV."/>
            <person name="Morris K."/>
            <person name="Thomas K."/>
            <person name="Tisa L.S."/>
        </authorList>
    </citation>
    <scope>NUCLEOTIDE SEQUENCE [LARGE SCALE GENOMIC DNA]</scope>
    <source>
        <strain evidence="2 3">Meg1</strain>
    </source>
</reference>
<dbReference type="PATRIC" id="fig|1393735.3.peg.1527"/>
<dbReference type="Pfam" id="PF01526">
    <property type="entry name" value="DDE_Tnp_Tn3"/>
    <property type="match status" value="1"/>
</dbReference>
<dbReference type="GO" id="GO:0004803">
    <property type="term" value="F:transposase activity"/>
    <property type="evidence" value="ECO:0007669"/>
    <property type="project" value="InterPro"/>
</dbReference>
<proteinExistence type="predicted"/>
<protein>
    <submittedName>
        <fullName evidence="2">Tn3 transposase DDE</fullName>
    </submittedName>
</protein>
<dbReference type="GO" id="GO:0006313">
    <property type="term" value="P:DNA transposition"/>
    <property type="evidence" value="ECO:0007669"/>
    <property type="project" value="InterPro"/>
</dbReference>
<dbReference type="Proteomes" id="UP000028002">
    <property type="component" value="Unassembled WGS sequence"/>
</dbReference>
<evidence type="ECO:0000259" key="1">
    <source>
        <dbReference type="Pfam" id="PF01526"/>
    </source>
</evidence>
<dbReference type="AlphaFoldDB" id="A0A081RYN6"/>
<dbReference type="EMBL" id="JGVH01000022">
    <property type="protein sequence ID" value="KER03789.1"/>
    <property type="molecule type" value="Genomic_DNA"/>
</dbReference>
<dbReference type="InterPro" id="IPR002513">
    <property type="entry name" value="Tn3_Tnp_DDE_dom"/>
</dbReference>
<feature type="domain" description="Tn3 transposase DDE" evidence="1">
    <location>
        <begin position="11"/>
        <end position="58"/>
    </location>
</feature>
<comment type="caution">
    <text evidence="2">The sequence shown here is derived from an EMBL/GenBank/DDBJ whole genome shotgun (WGS) entry which is preliminary data.</text>
</comment>
<evidence type="ECO:0000313" key="2">
    <source>
        <dbReference type="EMBL" id="KER03789.1"/>
    </source>
</evidence>
<sequence>MLSRVDLLEPILEIDARTKFTEVFTHVSEGSVRVKDMNISICAILMAEACNTGSRQLTSPV</sequence>
<evidence type="ECO:0000313" key="3">
    <source>
        <dbReference type="Proteomes" id="UP000028002"/>
    </source>
</evidence>
<accession>A0A081RYN6</accession>